<accession>A0A9Q8VBC1</accession>
<dbReference type="RefSeq" id="XP_047843826.1">
    <property type="nucleotide sequence ID" value="XM_047987836.1"/>
</dbReference>
<evidence type="ECO:0000256" key="1">
    <source>
        <dbReference type="SAM" id="SignalP"/>
    </source>
</evidence>
<name>A0A9Q8VBC1_9HYPO</name>
<dbReference type="Gene3D" id="2.60.20.10">
    <property type="entry name" value="Crystallins"/>
    <property type="match status" value="1"/>
</dbReference>
<dbReference type="KEGG" id="ptkz:JDV02_006441"/>
<dbReference type="OrthoDB" id="4498277at2759"/>
<feature type="chain" id="PRO_5040123999" evidence="1">
    <location>
        <begin position="19"/>
        <end position="112"/>
    </location>
</feature>
<reference evidence="2" key="1">
    <citation type="submission" date="2021-11" db="EMBL/GenBank/DDBJ databases">
        <title>Purpureocillium_takamizusanense_genome.</title>
        <authorList>
            <person name="Nguyen N.-H."/>
        </authorList>
    </citation>
    <scope>NUCLEOTIDE SEQUENCE</scope>
    <source>
        <strain evidence="2">PT3</strain>
    </source>
</reference>
<dbReference type="AlphaFoldDB" id="A0A9Q8VBC1"/>
<proteinExistence type="predicted"/>
<dbReference type="EMBL" id="CP086358">
    <property type="protein sequence ID" value="UNI20345.1"/>
    <property type="molecule type" value="Genomic_DNA"/>
</dbReference>
<sequence length="112" mass="11901">MQLSMLLSSVALAAVATAQAPVTSLQAIVYRDPQFVGPSQQITSADRCIVLDRNTMSAEVGSIEIASGVVCTTYFDPECQNPNQRLGGSVSNISGARDAQSILCQGQRKPWL</sequence>
<protein>
    <submittedName>
        <fullName evidence="2">Uncharacterized protein</fullName>
    </submittedName>
</protein>
<feature type="signal peptide" evidence="1">
    <location>
        <begin position="1"/>
        <end position="18"/>
    </location>
</feature>
<keyword evidence="1" id="KW-0732">Signal</keyword>
<dbReference type="Proteomes" id="UP000829364">
    <property type="component" value="Chromosome 5"/>
</dbReference>
<organism evidence="2 3">
    <name type="scientific">Purpureocillium takamizusanense</name>
    <dbReference type="NCBI Taxonomy" id="2060973"/>
    <lineage>
        <taxon>Eukaryota</taxon>
        <taxon>Fungi</taxon>
        <taxon>Dikarya</taxon>
        <taxon>Ascomycota</taxon>
        <taxon>Pezizomycotina</taxon>
        <taxon>Sordariomycetes</taxon>
        <taxon>Hypocreomycetidae</taxon>
        <taxon>Hypocreales</taxon>
        <taxon>Ophiocordycipitaceae</taxon>
        <taxon>Purpureocillium</taxon>
    </lineage>
</organism>
<keyword evidence="3" id="KW-1185">Reference proteome</keyword>
<gene>
    <name evidence="2" type="ORF">JDV02_006441</name>
</gene>
<evidence type="ECO:0000313" key="3">
    <source>
        <dbReference type="Proteomes" id="UP000829364"/>
    </source>
</evidence>
<evidence type="ECO:0000313" key="2">
    <source>
        <dbReference type="EMBL" id="UNI20345.1"/>
    </source>
</evidence>
<dbReference type="GeneID" id="72068390"/>